<dbReference type="SUPFAM" id="SSF51395">
    <property type="entry name" value="FMN-linked oxidoreductases"/>
    <property type="match status" value="1"/>
</dbReference>
<dbReference type="EMBL" id="JAPEVG010000055">
    <property type="protein sequence ID" value="KAJ8488986.1"/>
    <property type="molecule type" value="Genomic_DNA"/>
</dbReference>
<dbReference type="GO" id="GO:0050661">
    <property type="term" value="F:NADP binding"/>
    <property type="evidence" value="ECO:0007669"/>
    <property type="project" value="InterPro"/>
</dbReference>
<keyword evidence="3" id="KW-0288">FMN</keyword>
<dbReference type="GO" id="GO:0010181">
    <property type="term" value="F:FMN binding"/>
    <property type="evidence" value="ECO:0007669"/>
    <property type="project" value="InterPro"/>
</dbReference>
<protein>
    <recommendedName>
        <fullName evidence="7">NADH:flavin oxidoreductase/NADH oxidase N-terminal domain-containing protein</fullName>
    </recommendedName>
</protein>
<evidence type="ECO:0000256" key="3">
    <source>
        <dbReference type="ARBA" id="ARBA00022643"/>
    </source>
</evidence>
<dbReference type="InterPro" id="IPR044152">
    <property type="entry name" value="YqjM-like"/>
</dbReference>
<evidence type="ECO:0000256" key="1">
    <source>
        <dbReference type="ARBA" id="ARBA00001917"/>
    </source>
</evidence>
<sequence length="433" mass="46602">MVELVAKPAPNTSFWTPAQEPPAGTAAPPKDGKPIPSLFQPIKIRGLQLHNRLFVAPMGMSSGNHNSTVTPFHFAMLGSMILHGPGLTFIEATAVSPEGRATVHDCGLWSDEQVGPLRGLVEFAHSQGQKIGIQLAHAGRKGSLSPLWLAGRGLVPKAAGGHAEDLVAPSAIPYVEEEKPAKWNVESKENGSAAPNGYSVAIPPKELSKKEIKEIVAKWAAAAKRAIDAGIDAIEIHSAHGFLLHEFLSPVTNKRTDEYGGSWENRARLVVEVVDAIRAVIPEDMPLFLRPSATDWLEKVAPEEPSWRLEDTIRLSALVAEHGVDLIDVSSGGLDPRQKIDIVAPAYQAHFAEAIKKAHGERVLVGAVGGIKTGTHAQEVLDKGQADVILVATQFLKDLAATRTFAEDLGIEVKSPNQSDWVFHGRGSLLRWK</sequence>
<dbReference type="Proteomes" id="UP001215151">
    <property type="component" value="Unassembled WGS sequence"/>
</dbReference>
<feature type="domain" description="NADH:flavin oxidoreductase/NADH oxidase N-terminal" evidence="7">
    <location>
        <begin position="37"/>
        <end position="404"/>
    </location>
</feature>
<dbReference type="GO" id="GO:0003959">
    <property type="term" value="F:NADPH dehydrogenase activity"/>
    <property type="evidence" value="ECO:0007669"/>
    <property type="project" value="InterPro"/>
</dbReference>
<dbReference type="PANTHER" id="PTHR43303:SF4">
    <property type="entry name" value="NADPH DEHYDROGENASE C23G7.10C-RELATED"/>
    <property type="match status" value="1"/>
</dbReference>
<evidence type="ECO:0000313" key="9">
    <source>
        <dbReference type="Proteomes" id="UP001215151"/>
    </source>
</evidence>
<evidence type="ECO:0000259" key="7">
    <source>
        <dbReference type="Pfam" id="PF00724"/>
    </source>
</evidence>
<dbReference type="AlphaFoldDB" id="A0AAD7U0K7"/>
<keyword evidence="5" id="KW-0560">Oxidoreductase</keyword>
<name>A0AAD7U0K7_9APHY</name>
<dbReference type="InterPro" id="IPR013785">
    <property type="entry name" value="Aldolase_TIM"/>
</dbReference>
<evidence type="ECO:0000313" key="8">
    <source>
        <dbReference type="EMBL" id="KAJ8488986.1"/>
    </source>
</evidence>
<dbReference type="InterPro" id="IPR001155">
    <property type="entry name" value="OxRdtase_FMN_N"/>
</dbReference>
<dbReference type="PANTHER" id="PTHR43303">
    <property type="entry name" value="NADPH DEHYDROGENASE C23G7.10C-RELATED"/>
    <property type="match status" value="1"/>
</dbReference>
<accession>A0AAD7U0K7</accession>
<dbReference type="Pfam" id="PF00724">
    <property type="entry name" value="Oxidored_FMN"/>
    <property type="match status" value="1"/>
</dbReference>
<dbReference type="Gene3D" id="3.20.20.70">
    <property type="entry name" value="Aldolase class I"/>
    <property type="match status" value="1"/>
</dbReference>
<evidence type="ECO:0000256" key="5">
    <source>
        <dbReference type="ARBA" id="ARBA00023002"/>
    </source>
</evidence>
<proteinExistence type="predicted"/>
<keyword evidence="9" id="KW-1185">Reference proteome</keyword>
<evidence type="ECO:0000256" key="4">
    <source>
        <dbReference type="ARBA" id="ARBA00022857"/>
    </source>
</evidence>
<comment type="caution">
    <text evidence="8">The sequence shown here is derived from an EMBL/GenBank/DDBJ whole genome shotgun (WGS) entry which is preliminary data.</text>
</comment>
<dbReference type="CDD" id="cd02932">
    <property type="entry name" value="OYE_YqiM_FMN"/>
    <property type="match status" value="1"/>
</dbReference>
<gene>
    <name evidence="8" type="ORF">ONZ51_g3201</name>
</gene>
<keyword evidence="4" id="KW-0521">NADP</keyword>
<feature type="region of interest" description="Disordered" evidence="6">
    <location>
        <begin position="1"/>
        <end position="35"/>
    </location>
</feature>
<evidence type="ECO:0000256" key="6">
    <source>
        <dbReference type="SAM" id="MobiDB-lite"/>
    </source>
</evidence>
<reference evidence="8" key="1">
    <citation type="submission" date="2022-11" db="EMBL/GenBank/DDBJ databases">
        <title>Genome Sequence of Cubamyces cubensis.</title>
        <authorList>
            <person name="Buettner E."/>
        </authorList>
    </citation>
    <scope>NUCLEOTIDE SEQUENCE</scope>
    <source>
        <strain evidence="8">MPL-01</strain>
    </source>
</reference>
<comment type="cofactor">
    <cofactor evidence="1">
        <name>FMN</name>
        <dbReference type="ChEBI" id="CHEBI:58210"/>
    </cofactor>
</comment>
<organism evidence="8 9">
    <name type="scientific">Trametes cubensis</name>
    <dbReference type="NCBI Taxonomy" id="1111947"/>
    <lineage>
        <taxon>Eukaryota</taxon>
        <taxon>Fungi</taxon>
        <taxon>Dikarya</taxon>
        <taxon>Basidiomycota</taxon>
        <taxon>Agaricomycotina</taxon>
        <taxon>Agaricomycetes</taxon>
        <taxon>Polyporales</taxon>
        <taxon>Polyporaceae</taxon>
        <taxon>Trametes</taxon>
    </lineage>
</organism>
<keyword evidence="2" id="KW-0285">Flavoprotein</keyword>
<evidence type="ECO:0000256" key="2">
    <source>
        <dbReference type="ARBA" id="ARBA00022630"/>
    </source>
</evidence>